<proteinExistence type="predicted"/>
<reference evidence="2 3" key="1">
    <citation type="submission" date="2020-07" db="EMBL/GenBank/DDBJ databases">
        <title>Comparative genomics of pyrophilous fungi reveals a link between fire events and developmental genes.</title>
        <authorList>
            <consortium name="DOE Joint Genome Institute"/>
            <person name="Steindorff A.S."/>
            <person name="Carver A."/>
            <person name="Calhoun S."/>
            <person name="Stillman K."/>
            <person name="Liu H."/>
            <person name="Lipzen A."/>
            <person name="Pangilinan J."/>
            <person name="Labutti K."/>
            <person name="Bruns T.D."/>
            <person name="Grigoriev I.V."/>
        </authorList>
    </citation>
    <scope>NUCLEOTIDE SEQUENCE [LARGE SCALE GENOMIC DNA]</scope>
    <source>
        <strain evidence="2 3">CBS 144469</strain>
    </source>
</reference>
<dbReference type="Proteomes" id="UP000521943">
    <property type="component" value="Unassembled WGS sequence"/>
</dbReference>
<gene>
    <name evidence="2" type="ORF">DFP72DRAFT_904518</name>
</gene>
<organism evidence="2 3">
    <name type="scientific">Ephemerocybe angulata</name>
    <dbReference type="NCBI Taxonomy" id="980116"/>
    <lineage>
        <taxon>Eukaryota</taxon>
        <taxon>Fungi</taxon>
        <taxon>Dikarya</taxon>
        <taxon>Basidiomycota</taxon>
        <taxon>Agaricomycotina</taxon>
        <taxon>Agaricomycetes</taxon>
        <taxon>Agaricomycetidae</taxon>
        <taxon>Agaricales</taxon>
        <taxon>Agaricineae</taxon>
        <taxon>Psathyrellaceae</taxon>
        <taxon>Ephemerocybe</taxon>
    </lineage>
</organism>
<dbReference type="OrthoDB" id="2688364at2759"/>
<feature type="domain" description="F-box" evidence="1">
    <location>
        <begin position="1"/>
        <end position="47"/>
    </location>
</feature>
<dbReference type="AlphaFoldDB" id="A0A8H6M237"/>
<protein>
    <recommendedName>
        <fullName evidence="1">F-box domain-containing protein</fullName>
    </recommendedName>
</protein>
<dbReference type="InterPro" id="IPR036047">
    <property type="entry name" value="F-box-like_dom_sf"/>
</dbReference>
<dbReference type="EMBL" id="JACGCI010000043">
    <property type="protein sequence ID" value="KAF6752673.1"/>
    <property type="molecule type" value="Genomic_DNA"/>
</dbReference>
<evidence type="ECO:0000259" key="1">
    <source>
        <dbReference type="PROSITE" id="PS50181"/>
    </source>
</evidence>
<dbReference type="InterPro" id="IPR001810">
    <property type="entry name" value="F-box_dom"/>
</dbReference>
<dbReference type="SUPFAM" id="SSF81383">
    <property type="entry name" value="F-box domain"/>
    <property type="match status" value="1"/>
</dbReference>
<dbReference type="PROSITE" id="PS50181">
    <property type="entry name" value="FBOX"/>
    <property type="match status" value="1"/>
</dbReference>
<sequence length="551" mass="60697">MRPEMILPQELWCETFAYSKPYDVLMLSQTCRALHIVVSQRSVWVEILMRLCDRYGLFKPSYPVHEMDLTQLQRAALGPTLFQRVLKRGAVPADTLNQARELKVRSVHGLGNFISGTGVPPNSGSGDRWIFYRHLVPGGRFLAQVRQSRTCSAFGNNFVIELWDLGMAGQSPLAPPILVASKVYDCTGHRNHAMYSVTSSFSNKATETLRIAISTGHPTNGHIIKILTVSPAHAEPFFQELSSIHVKLDSDADGLNQSEPIIRGGLMLIRVDDSFIIWDFISHLYSIISLGAIDRGSEPYVFTEDLVIMFDHWGAERKVDVWKVPAREEFTQISSHKAEVSRGRPVTAPDWILPIPWPTTQDDCMTAYIPVSAAALPLAFDVFCSHVNDGVDRPTGPDDMAPGRTITRGLRCTLSYSDDANLAIQRLSSFTIQAPVTSAPRPRINFAPTLLGSTLGVGALTSFTKDRSIYDPSPNFAVFAYYLSLGVTHDGLQEASSLNTSSGGELKEASVSVVRMHTPGSCFVWSACFASGRFVGRGREAEGAVLLDYLN</sequence>
<comment type="caution">
    <text evidence="2">The sequence shown here is derived from an EMBL/GenBank/DDBJ whole genome shotgun (WGS) entry which is preliminary data.</text>
</comment>
<name>A0A8H6M237_9AGAR</name>
<dbReference type="Pfam" id="PF12937">
    <property type="entry name" value="F-box-like"/>
    <property type="match status" value="1"/>
</dbReference>
<evidence type="ECO:0000313" key="3">
    <source>
        <dbReference type="Proteomes" id="UP000521943"/>
    </source>
</evidence>
<accession>A0A8H6M237</accession>
<keyword evidence="3" id="KW-1185">Reference proteome</keyword>
<evidence type="ECO:0000313" key="2">
    <source>
        <dbReference type="EMBL" id="KAF6752673.1"/>
    </source>
</evidence>